<dbReference type="Proteomes" id="UP000030993">
    <property type="component" value="Unassembled WGS sequence"/>
</dbReference>
<evidence type="ECO:0000256" key="2">
    <source>
        <dbReference type="ARBA" id="ARBA00022722"/>
    </source>
</evidence>
<evidence type="ECO:0000313" key="6">
    <source>
        <dbReference type="Proteomes" id="UP000030993"/>
    </source>
</evidence>
<dbReference type="SMART" id="SM00990">
    <property type="entry name" value="VRR_NUC"/>
    <property type="match status" value="1"/>
</dbReference>
<protein>
    <recommendedName>
        <fullName evidence="4">VRR-NUC domain-containing protein</fullName>
    </recommendedName>
</protein>
<comment type="cofactor">
    <cofactor evidence="1">
        <name>Mg(2+)</name>
        <dbReference type="ChEBI" id="CHEBI:18420"/>
    </cofactor>
</comment>
<proteinExistence type="predicted"/>
<keyword evidence="6" id="KW-1185">Reference proteome</keyword>
<dbReference type="AlphaFoldDB" id="A0A0B2K084"/>
<accession>A0A0B2K084</accession>
<organism evidence="5 6">
    <name type="scientific">Anaerovibrio lipolyticus</name>
    <dbReference type="NCBI Taxonomy" id="82374"/>
    <lineage>
        <taxon>Bacteria</taxon>
        <taxon>Bacillati</taxon>
        <taxon>Bacillota</taxon>
        <taxon>Negativicutes</taxon>
        <taxon>Selenomonadales</taxon>
        <taxon>Selenomonadaceae</taxon>
        <taxon>Anaerovibrio</taxon>
    </lineage>
</organism>
<evidence type="ECO:0000256" key="3">
    <source>
        <dbReference type="ARBA" id="ARBA00022801"/>
    </source>
</evidence>
<dbReference type="InterPro" id="IPR014883">
    <property type="entry name" value="VRR_NUC"/>
</dbReference>
<dbReference type="GO" id="GO:0004518">
    <property type="term" value="F:nuclease activity"/>
    <property type="evidence" value="ECO:0007669"/>
    <property type="project" value="UniProtKB-KW"/>
</dbReference>
<evidence type="ECO:0000259" key="4">
    <source>
        <dbReference type="SMART" id="SM00990"/>
    </source>
</evidence>
<dbReference type="InterPro" id="IPR011856">
    <property type="entry name" value="tRNA_endonuc-like_dom_sf"/>
</dbReference>
<dbReference type="Pfam" id="PF08774">
    <property type="entry name" value="VRR_NUC"/>
    <property type="match status" value="1"/>
</dbReference>
<feature type="domain" description="VRR-NUC" evidence="4">
    <location>
        <begin position="1"/>
        <end position="81"/>
    </location>
</feature>
<reference evidence="5 6" key="1">
    <citation type="journal article" date="2013" name="PLoS ONE">
        <title>Identification and characterization of three novel lipases belonging to families II and V from Anaerovibrio lipolyticus 5ST.</title>
        <authorList>
            <person name="Prive F."/>
            <person name="Kaderbhai N.N."/>
            <person name="Girdwood S."/>
            <person name="Worgan H.J."/>
            <person name="Pinloche E."/>
            <person name="Scollan N.D."/>
            <person name="Huws S.A."/>
            <person name="Newbold C.J."/>
        </authorList>
    </citation>
    <scope>NUCLEOTIDE SEQUENCE [LARGE SCALE GENOMIC DNA]</scope>
    <source>
        <strain evidence="5 6">5S</strain>
    </source>
</reference>
<name>A0A0B2K084_9FIRM</name>
<sequence length="98" mass="11190">MLEKDIEQKLKVSLERMGCLVMKFVSPGNSGVPDRLVFIPGGRLLLVELKRPGKKLRPLQKVWKRKFEALGFMHFVVDCDEDILALTRVVQKIRGDNA</sequence>
<keyword evidence="2" id="KW-0540">Nuclease</keyword>
<dbReference type="EMBL" id="JSCE01000183">
    <property type="protein sequence ID" value="KHM51617.1"/>
    <property type="molecule type" value="Genomic_DNA"/>
</dbReference>
<comment type="caution">
    <text evidence="5">The sequence shown here is derived from an EMBL/GenBank/DDBJ whole genome shotgun (WGS) entry which is preliminary data.</text>
</comment>
<dbReference type="STRING" id="82374.NZ47_09550"/>
<keyword evidence="3" id="KW-0378">Hydrolase</keyword>
<evidence type="ECO:0000313" key="5">
    <source>
        <dbReference type="EMBL" id="KHM51617.1"/>
    </source>
</evidence>
<evidence type="ECO:0000256" key="1">
    <source>
        <dbReference type="ARBA" id="ARBA00001946"/>
    </source>
</evidence>
<dbReference type="GO" id="GO:0016788">
    <property type="term" value="F:hydrolase activity, acting on ester bonds"/>
    <property type="evidence" value="ECO:0007669"/>
    <property type="project" value="InterPro"/>
</dbReference>
<dbReference type="GO" id="GO:0003676">
    <property type="term" value="F:nucleic acid binding"/>
    <property type="evidence" value="ECO:0007669"/>
    <property type="project" value="InterPro"/>
</dbReference>
<gene>
    <name evidence="5" type="ORF">NZ47_09550</name>
</gene>
<dbReference type="Gene3D" id="3.40.1350.10">
    <property type="match status" value="1"/>
</dbReference>